<sequence length="205" mass="22851">MEVSNSQEKRAKSLRRELEGWREVLVACHSLLSWDKPYYPAIIFSATSVVFLLIWYLDPSLLTLLSLFGLLITLADYLVPQIASLVFGGQSWTGAEERRYEQVVSWIACAAGGFCCSAKTFTTFKANRPKMYFMCVSGVLLTTAWLGSSLNNFFLTYCIVLSVLLLPGLRKQGVIRRQVAVLGSFVSGFIGSRESSPAPQDKKKQ</sequence>
<accession>A0A2P2I962</accession>
<feature type="transmembrane region" description="Helical" evidence="5">
    <location>
        <begin position="103"/>
        <end position="124"/>
    </location>
</feature>
<evidence type="ECO:0000256" key="3">
    <source>
        <dbReference type="ARBA" id="ARBA00022989"/>
    </source>
</evidence>
<reference evidence="7" key="2">
    <citation type="journal article" date="2018" name="Biosci. Biotechnol. Biochem.">
        <title>Polysaccharide hydrolase of the hadal zone amphipods Hirondellea gigas.</title>
        <authorList>
            <person name="Kobayashi H."/>
            <person name="Nagahama T."/>
            <person name="Arai W."/>
            <person name="Sasagawa Y."/>
            <person name="Umeda M."/>
            <person name="Hayashi T."/>
            <person name="Nikaido I."/>
            <person name="Watanabe H."/>
            <person name="Oguri K."/>
            <person name="Kitazato H."/>
            <person name="Fujioka K."/>
            <person name="Kido Y."/>
            <person name="Takami H."/>
        </authorList>
    </citation>
    <scope>NUCLEOTIDE SEQUENCE</scope>
    <source>
        <tissue evidence="7">Whole body</tissue>
    </source>
</reference>
<feature type="transmembrane region" description="Helical" evidence="5">
    <location>
        <begin position="64"/>
        <end position="83"/>
    </location>
</feature>
<dbReference type="PANTHER" id="PTHR20952:SF0">
    <property type="entry name" value="ADP-RIBOSYLATION FACTOR-LIKE PROTEIN 6-INTERACTING PROTEIN 1"/>
    <property type="match status" value="1"/>
</dbReference>
<evidence type="ECO:0000313" key="8">
    <source>
        <dbReference type="EMBL" id="LAC24807.1"/>
    </source>
</evidence>
<reference evidence="8" key="1">
    <citation type="submission" date="2017-11" db="EMBL/GenBank/DDBJ databases">
        <title>The sensing device of the deep-sea amphipod.</title>
        <authorList>
            <person name="Kobayashi H."/>
            <person name="Nagahama T."/>
            <person name="Arai W."/>
            <person name="Sasagawa Y."/>
            <person name="Umeda M."/>
            <person name="Hayashi T."/>
            <person name="Nikaido I."/>
            <person name="Watanabe H."/>
            <person name="Oguri K."/>
            <person name="Kitazato H."/>
            <person name="Fujioka K."/>
            <person name="Kido Y."/>
            <person name="Takami H."/>
        </authorList>
    </citation>
    <scope>NUCLEOTIDE SEQUENCE</scope>
    <source>
        <tissue evidence="8">Whole body</tissue>
    </source>
</reference>
<dbReference type="EMBL" id="IACF01004980">
    <property type="protein sequence ID" value="LAB70567.1"/>
    <property type="molecule type" value="mRNA"/>
</dbReference>
<dbReference type="PANTHER" id="PTHR20952">
    <property type="entry name" value="ADP-RIBOSYLATION-LIKE FACTOR 6-INTERACTING PROTEIN"/>
    <property type="match status" value="1"/>
</dbReference>
<proteinExistence type="evidence at transcript level"/>
<dbReference type="Pfam" id="PF24456">
    <property type="entry name" value="RHD_RETREG1-3"/>
    <property type="match status" value="1"/>
</dbReference>
<dbReference type="EMBL" id="IACT01005659">
    <property type="protein sequence ID" value="LAC24807.1"/>
    <property type="molecule type" value="mRNA"/>
</dbReference>
<evidence type="ECO:0000259" key="6">
    <source>
        <dbReference type="Pfam" id="PF24456"/>
    </source>
</evidence>
<keyword evidence="4 5" id="KW-0472">Membrane</keyword>
<dbReference type="GO" id="GO:0005783">
    <property type="term" value="C:endoplasmic reticulum"/>
    <property type="evidence" value="ECO:0007669"/>
    <property type="project" value="UniProtKB-ARBA"/>
</dbReference>
<evidence type="ECO:0000313" key="7">
    <source>
        <dbReference type="EMBL" id="LAB70567.1"/>
    </source>
</evidence>
<protein>
    <submittedName>
        <fullName evidence="7 8">ADP-ribosylation factor-like protein 6-interacting protein 1</fullName>
    </submittedName>
</protein>
<feature type="domain" description="RETREG1-3/ARL6IP-like N-terminal reticulon-homology" evidence="6">
    <location>
        <begin position="22"/>
        <end position="182"/>
    </location>
</feature>
<name>A0A2P2I962_9CRUS</name>
<feature type="transmembrane region" description="Helical" evidence="5">
    <location>
        <begin position="38"/>
        <end position="57"/>
    </location>
</feature>
<evidence type="ECO:0000256" key="5">
    <source>
        <dbReference type="SAM" id="Phobius"/>
    </source>
</evidence>
<organism evidence="7">
    <name type="scientific">Hirondellea gigas</name>
    <dbReference type="NCBI Taxonomy" id="1518452"/>
    <lineage>
        <taxon>Eukaryota</taxon>
        <taxon>Metazoa</taxon>
        <taxon>Ecdysozoa</taxon>
        <taxon>Arthropoda</taxon>
        <taxon>Crustacea</taxon>
        <taxon>Multicrustacea</taxon>
        <taxon>Malacostraca</taxon>
        <taxon>Eumalacostraca</taxon>
        <taxon>Peracarida</taxon>
        <taxon>Amphipoda</taxon>
        <taxon>Amphilochidea</taxon>
        <taxon>Lysianassida</taxon>
        <taxon>Lysianassidira</taxon>
        <taxon>Lysianassoidea</taxon>
        <taxon>Lysianassidae</taxon>
        <taxon>Hirondellea</taxon>
    </lineage>
</organism>
<comment type="subcellular location">
    <subcellularLocation>
        <location evidence="1">Membrane</location>
        <topology evidence="1">Multi-pass membrane protein</topology>
    </subcellularLocation>
</comment>
<dbReference type="AlphaFoldDB" id="A0A2P2I962"/>
<feature type="transmembrane region" description="Helical" evidence="5">
    <location>
        <begin position="153"/>
        <end position="169"/>
    </location>
</feature>
<evidence type="ECO:0000256" key="4">
    <source>
        <dbReference type="ARBA" id="ARBA00023136"/>
    </source>
</evidence>
<evidence type="ECO:0000256" key="2">
    <source>
        <dbReference type="ARBA" id="ARBA00022692"/>
    </source>
</evidence>
<dbReference type="InterPro" id="IPR052114">
    <property type="entry name" value="ER_autophagy_membrane_reg"/>
</dbReference>
<keyword evidence="3 5" id="KW-1133">Transmembrane helix</keyword>
<evidence type="ECO:0000256" key="1">
    <source>
        <dbReference type="ARBA" id="ARBA00004141"/>
    </source>
</evidence>
<keyword evidence="2 5" id="KW-0812">Transmembrane</keyword>
<dbReference type="InterPro" id="IPR057282">
    <property type="entry name" value="RETREG1-3-like_RHD"/>
</dbReference>
<dbReference type="GO" id="GO:0016020">
    <property type="term" value="C:membrane"/>
    <property type="evidence" value="ECO:0007669"/>
    <property type="project" value="UniProtKB-SubCell"/>
</dbReference>